<accession>A0A9D9EKR7</accession>
<dbReference type="CDD" id="cd00077">
    <property type="entry name" value="HDc"/>
    <property type="match status" value="1"/>
</dbReference>
<gene>
    <name evidence="2" type="ORF">IAC32_04370</name>
</gene>
<evidence type="ECO:0000259" key="1">
    <source>
        <dbReference type="Pfam" id="PF01966"/>
    </source>
</evidence>
<evidence type="ECO:0000313" key="3">
    <source>
        <dbReference type="Proteomes" id="UP000823637"/>
    </source>
</evidence>
<dbReference type="InterPro" id="IPR006674">
    <property type="entry name" value="HD_domain"/>
</dbReference>
<dbReference type="InterPro" id="IPR051094">
    <property type="entry name" value="Diverse_Catalytic_Enzymes"/>
</dbReference>
<dbReference type="Pfam" id="PF01966">
    <property type="entry name" value="HD"/>
    <property type="match status" value="1"/>
</dbReference>
<name>A0A9D9EKR7_9BACT</name>
<reference evidence="2" key="1">
    <citation type="submission" date="2020-10" db="EMBL/GenBank/DDBJ databases">
        <authorList>
            <person name="Gilroy R."/>
        </authorList>
    </citation>
    <scope>NUCLEOTIDE SEQUENCE</scope>
    <source>
        <strain evidence="2">D3-1215</strain>
    </source>
</reference>
<dbReference type="InterPro" id="IPR003607">
    <property type="entry name" value="HD/PDEase_dom"/>
</dbReference>
<sequence length="180" mass="20709">MTDCEKILLEYYRRDSRLYEILLTHSRLVARKAISVLDKHPEIEADRDFVYEAAMLHDIGIFKCDAPDIDCFGKYPYICHGYLGADLLREQGLPRHALVAERHTGTGLSAAYIKEKDLPLPSGRIYEPQSIEEKIVCYADKFYSKTRPGTEKTIDKVCKSLAKKSEDSVKRFLQWNEVFG</sequence>
<dbReference type="EMBL" id="JADIMR010000066">
    <property type="protein sequence ID" value="MBO8446964.1"/>
    <property type="molecule type" value="Genomic_DNA"/>
</dbReference>
<dbReference type="Proteomes" id="UP000823637">
    <property type="component" value="Unassembled WGS sequence"/>
</dbReference>
<proteinExistence type="predicted"/>
<dbReference type="InterPro" id="IPR006675">
    <property type="entry name" value="HDIG_dom"/>
</dbReference>
<dbReference type="Gene3D" id="1.10.3210.10">
    <property type="entry name" value="Hypothetical protein af1432"/>
    <property type="match status" value="1"/>
</dbReference>
<feature type="domain" description="HD" evidence="1">
    <location>
        <begin position="23"/>
        <end position="142"/>
    </location>
</feature>
<dbReference type="PANTHER" id="PTHR35795">
    <property type="entry name" value="SLR1885 PROTEIN"/>
    <property type="match status" value="1"/>
</dbReference>
<organism evidence="2 3">
    <name type="scientific">Candidatus Enterocola intestinipullorum</name>
    <dbReference type="NCBI Taxonomy" id="2840783"/>
    <lineage>
        <taxon>Bacteria</taxon>
        <taxon>Pseudomonadati</taxon>
        <taxon>Bacteroidota</taxon>
        <taxon>Bacteroidia</taxon>
        <taxon>Bacteroidales</taxon>
        <taxon>Candidatus Enterocola</taxon>
    </lineage>
</organism>
<dbReference type="AlphaFoldDB" id="A0A9D9EKR7"/>
<protein>
    <submittedName>
        <fullName evidence="2">HD domain-containing protein</fullName>
    </submittedName>
</protein>
<reference evidence="2" key="2">
    <citation type="journal article" date="2021" name="PeerJ">
        <title>Extensive microbial diversity within the chicken gut microbiome revealed by metagenomics and culture.</title>
        <authorList>
            <person name="Gilroy R."/>
            <person name="Ravi A."/>
            <person name="Getino M."/>
            <person name="Pursley I."/>
            <person name="Horton D.L."/>
            <person name="Alikhan N.F."/>
            <person name="Baker D."/>
            <person name="Gharbi K."/>
            <person name="Hall N."/>
            <person name="Watson M."/>
            <person name="Adriaenssens E.M."/>
            <person name="Foster-Nyarko E."/>
            <person name="Jarju S."/>
            <person name="Secka A."/>
            <person name="Antonio M."/>
            <person name="Oren A."/>
            <person name="Chaudhuri R.R."/>
            <person name="La Ragione R."/>
            <person name="Hildebrand F."/>
            <person name="Pallen M.J."/>
        </authorList>
    </citation>
    <scope>NUCLEOTIDE SEQUENCE</scope>
    <source>
        <strain evidence="2">D3-1215</strain>
    </source>
</reference>
<dbReference type="NCBIfam" id="TIGR00277">
    <property type="entry name" value="HDIG"/>
    <property type="match status" value="1"/>
</dbReference>
<dbReference type="PANTHER" id="PTHR35795:SF1">
    <property type="entry name" value="BIS(5'-NUCLEOSYL)-TETRAPHOSPHATASE, SYMMETRICAL"/>
    <property type="match status" value="1"/>
</dbReference>
<dbReference type="SUPFAM" id="SSF109604">
    <property type="entry name" value="HD-domain/PDEase-like"/>
    <property type="match status" value="1"/>
</dbReference>
<evidence type="ECO:0000313" key="2">
    <source>
        <dbReference type="EMBL" id="MBO8446964.1"/>
    </source>
</evidence>
<comment type="caution">
    <text evidence="2">The sequence shown here is derived from an EMBL/GenBank/DDBJ whole genome shotgun (WGS) entry which is preliminary data.</text>
</comment>